<dbReference type="EMBL" id="GG666606">
    <property type="protein sequence ID" value="EEN49887.1"/>
    <property type="molecule type" value="Genomic_DNA"/>
</dbReference>
<dbReference type="Gene3D" id="2.60.40.10">
    <property type="entry name" value="Immunoglobulins"/>
    <property type="match status" value="1"/>
</dbReference>
<proteinExistence type="predicted"/>
<dbReference type="InterPro" id="IPR050713">
    <property type="entry name" value="RTP_Phos/Ushers"/>
</dbReference>
<feature type="domain" description="Fibronectin type-III" evidence="2">
    <location>
        <begin position="6"/>
        <end position="96"/>
    </location>
</feature>
<gene>
    <name evidence="3" type="ORF">BRAFLDRAFT_214897</name>
</gene>
<reference evidence="3" key="1">
    <citation type="journal article" date="2008" name="Nature">
        <title>The amphioxus genome and the evolution of the chordate karyotype.</title>
        <authorList>
            <consortium name="US DOE Joint Genome Institute (JGI-PGF)"/>
            <person name="Putnam N.H."/>
            <person name="Butts T."/>
            <person name="Ferrier D.E.K."/>
            <person name="Furlong R.F."/>
            <person name="Hellsten U."/>
            <person name="Kawashima T."/>
            <person name="Robinson-Rechavi M."/>
            <person name="Shoguchi E."/>
            <person name="Terry A."/>
            <person name="Yu J.-K."/>
            <person name="Benito-Gutierrez E.L."/>
            <person name="Dubchak I."/>
            <person name="Garcia-Fernandez J."/>
            <person name="Gibson-Brown J.J."/>
            <person name="Grigoriev I.V."/>
            <person name="Horton A.C."/>
            <person name="de Jong P.J."/>
            <person name="Jurka J."/>
            <person name="Kapitonov V.V."/>
            <person name="Kohara Y."/>
            <person name="Kuroki Y."/>
            <person name="Lindquist E."/>
            <person name="Lucas S."/>
            <person name="Osoegawa K."/>
            <person name="Pennacchio L.A."/>
            <person name="Salamov A.A."/>
            <person name="Satou Y."/>
            <person name="Sauka-Spengler T."/>
            <person name="Schmutz J."/>
            <person name="Shin-I T."/>
            <person name="Toyoda A."/>
            <person name="Bronner-Fraser M."/>
            <person name="Fujiyama A."/>
            <person name="Holland L.Z."/>
            <person name="Holland P.W.H."/>
            <person name="Satoh N."/>
            <person name="Rokhsar D.S."/>
        </authorList>
    </citation>
    <scope>NUCLEOTIDE SEQUENCE [LARGE SCALE GENOMIC DNA]</scope>
    <source>
        <strain evidence="3">S238N-H82</strain>
        <tissue evidence="3">Testes</tissue>
    </source>
</reference>
<dbReference type="eggNOG" id="KOG3513">
    <property type="taxonomic scope" value="Eukaryota"/>
</dbReference>
<dbReference type="CDD" id="cd00063">
    <property type="entry name" value="FN3"/>
    <property type="match status" value="1"/>
</dbReference>
<evidence type="ECO:0000256" key="1">
    <source>
        <dbReference type="ARBA" id="ARBA00022737"/>
    </source>
</evidence>
<organism>
    <name type="scientific">Branchiostoma floridae</name>
    <name type="common">Florida lancelet</name>
    <name type="synonym">Amphioxus</name>
    <dbReference type="NCBI Taxonomy" id="7739"/>
    <lineage>
        <taxon>Eukaryota</taxon>
        <taxon>Metazoa</taxon>
        <taxon>Chordata</taxon>
        <taxon>Cephalochordata</taxon>
        <taxon>Leptocardii</taxon>
        <taxon>Amphioxiformes</taxon>
        <taxon>Branchiostomatidae</taxon>
        <taxon>Branchiostoma</taxon>
    </lineage>
</organism>
<dbReference type="InterPro" id="IPR003961">
    <property type="entry name" value="FN3_dom"/>
</dbReference>
<evidence type="ECO:0000259" key="2">
    <source>
        <dbReference type="PROSITE" id="PS50853"/>
    </source>
</evidence>
<dbReference type="PRINTS" id="PR00014">
    <property type="entry name" value="FNTYPEIII"/>
</dbReference>
<dbReference type="FunFam" id="2.60.40.10:FF:000028">
    <property type="entry name" value="Neuronal cell adhesion molecule"/>
    <property type="match status" value="1"/>
</dbReference>
<evidence type="ECO:0000313" key="3">
    <source>
        <dbReference type="EMBL" id="EEN49887.1"/>
    </source>
</evidence>
<accession>C3ZCB5</accession>
<sequence>ALVPSAPLNLAVREINPRSITLKWDSPAEPNGIVLGYTIMYTMEGESDAQEVSTSNTTGQISELRAYTEYSIQVAARTGIGQGDKSEVLEVTTTIASEYDDML</sequence>
<protein>
    <recommendedName>
        <fullName evidence="2">Fibronectin type-III domain-containing protein</fullName>
    </recommendedName>
</protein>
<dbReference type="SUPFAM" id="SSF49265">
    <property type="entry name" value="Fibronectin type III"/>
    <property type="match status" value="1"/>
</dbReference>
<dbReference type="InParanoid" id="C3ZCB5"/>
<name>C3ZCB5_BRAFL</name>
<feature type="non-terminal residue" evidence="3">
    <location>
        <position position="1"/>
    </location>
</feature>
<dbReference type="InterPro" id="IPR013783">
    <property type="entry name" value="Ig-like_fold"/>
</dbReference>
<dbReference type="GO" id="GO:0016020">
    <property type="term" value="C:membrane"/>
    <property type="evidence" value="ECO:0007669"/>
    <property type="project" value="UniProtKB-SubCell"/>
</dbReference>
<dbReference type="PROSITE" id="PS50853">
    <property type="entry name" value="FN3"/>
    <property type="match status" value="1"/>
</dbReference>
<dbReference type="Pfam" id="PF00041">
    <property type="entry name" value="fn3"/>
    <property type="match status" value="1"/>
</dbReference>
<keyword evidence="1" id="KW-0677">Repeat</keyword>
<dbReference type="AlphaFoldDB" id="C3ZCB5"/>
<dbReference type="InterPro" id="IPR036116">
    <property type="entry name" value="FN3_sf"/>
</dbReference>
<dbReference type="PANTHER" id="PTHR46957:SF3">
    <property type="entry name" value="CYTOKINE RECEPTOR"/>
    <property type="match status" value="1"/>
</dbReference>
<dbReference type="PANTHER" id="PTHR46957">
    <property type="entry name" value="CYTOKINE RECEPTOR"/>
    <property type="match status" value="1"/>
</dbReference>
<dbReference type="SMART" id="SM00060">
    <property type="entry name" value="FN3"/>
    <property type="match status" value="1"/>
</dbReference>